<reference evidence="3" key="1">
    <citation type="submission" date="2016-10" db="EMBL/GenBank/DDBJ databases">
        <authorList>
            <person name="Varghese N."/>
            <person name="Submissions S."/>
        </authorList>
    </citation>
    <scope>NUCLEOTIDE SEQUENCE [LARGE SCALE GENOMIC DNA]</scope>
    <source>
        <strain evidence="3">CGMCC 1.8895</strain>
    </source>
</reference>
<dbReference type="OrthoDB" id="2899891at2"/>
<accession>A0A1G9JHR7</accession>
<protein>
    <submittedName>
        <fullName evidence="2">DNA-binding transcriptional regulator, XRE family</fullName>
    </submittedName>
</protein>
<dbReference type="CDD" id="cd00093">
    <property type="entry name" value="HTH_XRE"/>
    <property type="match status" value="1"/>
</dbReference>
<gene>
    <name evidence="2" type="ORF">SAMN05216216_1513</name>
</gene>
<dbReference type="InterPro" id="IPR010982">
    <property type="entry name" value="Lambda_DNA-bd_dom_sf"/>
</dbReference>
<dbReference type="STRING" id="576118.SAMN05216216_1513"/>
<dbReference type="PROSITE" id="PS50943">
    <property type="entry name" value="HTH_CROC1"/>
    <property type="match status" value="1"/>
</dbReference>
<feature type="domain" description="HTH cro/C1-type" evidence="1">
    <location>
        <begin position="6"/>
        <end position="61"/>
    </location>
</feature>
<name>A0A1G9JHR7_9BACL</name>
<keyword evidence="2" id="KW-0238">DNA-binding</keyword>
<dbReference type="AlphaFoldDB" id="A0A1G9JHR7"/>
<keyword evidence="3" id="KW-1185">Reference proteome</keyword>
<dbReference type="Gene3D" id="1.10.260.40">
    <property type="entry name" value="lambda repressor-like DNA-binding domains"/>
    <property type="match status" value="1"/>
</dbReference>
<sequence length="217" mass="25029">MIFSTLKKFMNVNNVNQHNLSKVTGISRTTLMPIINNTNQNIKYDTVEKLCQFFDIGMQDLLIYSKINVSYIESSLIETTGTNEENISYELYVTLAFDDKHLQFFGGLTFDKGLNNLVDYQSYSKTKEHWQLECLVEPSYGEYLKNCELTQGKLDLFTIVFDIRDKVSEQTGLSKSLTKDIKFRVVSRTKNSVDTLLDKISKLSPEEKDTLINEIKK</sequence>
<evidence type="ECO:0000313" key="2">
    <source>
        <dbReference type="EMBL" id="SDL37008.1"/>
    </source>
</evidence>
<dbReference type="EMBL" id="FNFY01000051">
    <property type="protein sequence ID" value="SDL37008.1"/>
    <property type="molecule type" value="Genomic_DNA"/>
</dbReference>
<dbReference type="InterPro" id="IPR001387">
    <property type="entry name" value="Cro/C1-type_HTH"/>
</dbReference>
<dbReference type="Proteomes" id="UP000199008">
    <property type="component" value="Unassembled WGS sequence"/>
</dbReference>
<dbReference type="GO" id="GO:0003677">
    <property type="term" value="F:DNA binding"/>
    <property type="evidence" value="ECO:0007669"/>
    <property type="project" value="UniProtKB-KW"/>
</dbReference>
<dbReference type="SUPFAM" id="SSF47413">
    <property type="entry name" value="lambda repressor-like DNA-binding domains"/>
    <property type="match status" value="1"/>
</dbReference>
<organism evidence="2 3">
    <name type="scientific">Lacicoccus qingdaonensis</name>
    <dbReference type="NCBI Taxonomy" id="576118"/>
    <lineage>
        <taxon>Bacteria</taxon>
        <taxon>Bacillati</taxon>
        <taxon>Bacillota</taxon>
        <taxon>Bacilli</taxon>
        <taxon>Bacillales</taxon>
        <taxon>Salinicoccaceae</taxon>
        <taxon>Lacicoccus</taxon>
    </lineage>
</organism>
<proteinExistence type="predicted"/>
<dbReference type="Pfam" id="PF13443">
    <property type="entry name" value="HTH_26"/>
    <property type="match status" value="1"/>
</dbReference>
<evidence type="ECO:0000313" key="3">
    <source>
        <dbReference type="Proteomes" id="UP000199008"/>
    </source>
</evidence>
<evidence type="ECO:0000259" key="1">
    <source>
        <dbReference type="PROSITE" id="PS50943"/>
    </source>
</evidence>